<dbReference type="STRING" id="1783.BST44_08265"/>
<proteinExistence type="predicted"/>
<name>A0A1X0KHX2_MYCSC</name>
<evidence type="ECO:0000313" key="3">
    <source>
        <dbReference type="Proteomes" id="UP000192601"/>
    </source>
</evidence>
<keyword evidence="1" id="KW-0472">Membrane</keyword>
<dbReference type="EMBL" id="MVIJ01000009">
    <property type="protein sequence ID" value="ORB74669.1"/>
    <property type="molecule type" value="Genomic_DNA"/>
</dbReference>
<reference evidence="2 3" key="1">
    <citation type="submission" date="2017-02" db="EMBL/GenBank/DDBJ databases">
        <title>The new phylogeny of genus Mycobacterium.</title>
        <authorList>
            <person name="Tortoli E."/>
            <person name="Trovato A."/>
            <person name="Cirillo D.M."/>
        </authorList>
    </citation>
    <scope>NUCLEOTIDE SEQUENCE [LARGE SCALE GENOMIC DNA]</scope>
    <source>
        <strain evidence="2 3">DSM 43992</strain>
    </source>
</reference>
<dbReference type="AlphaFoldDB" id="A0A1X0KHX2"/>
<evidence type="ECO:0000256" key="1">
    <source>
        <dbReference type="SAM" id="Phobius"/>
    </source>
</evidence>
<protein>
    <submittedName>
        <fullName evidence="2">Uncharacterized protein</fullName>
    </submittedName>
</protein>
<sequence length="270" mass="29741">MKPRLPRWLVITLKLVLAVAAAALLVLQVLLSLHKYEKPAWLPIVVVGVVAIGTLITNTRGVFQAATEGRKFQARTRIYKACVAAAAVTAASTSIDVLTIGVSVFTVKKHIALRRHLWPFRRKSVLHRVERFRVNGLPQPSSVTWESGKGAIGRCLATRRWQYKDWSPIAGRFQGVTQPTRQDFDLLPADDRSDFTYEEFVRIMHKYAEIVAVPIMSVGGASIIGVIAIDRPYNAALTAPVFNTDYVRDAAETAAVAIVDDLPSAPILDS</sequence>
<dbReference type="RefSeq" id="WP_083176497.1">
    <property type="nucleotide sequence ID" value="NZ_MVIJ01000009.1"/>
</dbReference>
<dbReference type="OrthoDB" id="5146706at2"/>
<keyword evidence="3" id="KW-1185">Reference proteome</keyword>
<keyword evidence="1" id="KW-1133">Transmembrane helix</keyword>
<feature type="transmembrane region" description="Helical" evidence="1">
    <location>
        <begin position="78"/>
        <end position="105"/>
    </location>
</feature>
<comment type="caution">
    <text evidence="2">The sequence shown here is derived from an EMBL/GenBank/DDBJ whole genome shotgun (WGS) entry which is preliminary data.</text>
</comment>
<evidence type="ECO:0000313" key="2">
    <source>
        <dbReference type="EMBL" id="ORB74669.1"/>
    </source>
</evidence>
<feature type="transmembrane region" description="Helical" evidence="1">
    <location>
        <begin position="12"/>
        <end position="34"/>
    </location>
</feature>
<feature type="transmembrane region" description="Helical" evidence="1">
    <location>
        <begin position="40"/>
        <end position="57"/>
    </location>
</feature>
<keyword evidence="1" id="KW-0812">Transmembrane</keyword>
<accession>A0A1X0KHX2</accession>
<organism evidence="2 3">
    <name type="scientific">Mycobacterium scrofulaceum</name>
    <dbReference type="NCBI Taxonomy" id="1783"/>
    <lineage>
        <taxon>Bacteria</taxon>
        <taxon>Bacillati</taxon>
        <taxon>Actinomycetota</taxon>
        <taxon>Actinomycetes</taxon>
        <taxon>Mycobacteriales</taxon>
        <taxon>Mycobacteriaceae</taxon>
        <taxon>Mycobacterium</taxon>
    </lineage>
</organism>
<gene>
    <name evidence="2" type="ORF">BST44_08265</name>
</gene>
<dbReference type="Proteomes" id="UP000192601">
    <property type="component" value="Unassembled WGS sequence"/>
</dbReference>